<dbReference type="GO" id="GO:0005886">
    <property type="term" value="C:plasma membrane"/>
    <property type="evidence" value="ECO:0007669"/>
    <property type="project" value="UniProtKB-SubCell"/>
</dbReference>
<evidence type="ECO:0000259" key="12">
    <source>
        <dbReference type="Pfam" id="PF00912"/>
    </source>
</evidence>
<comment type="similarity">
    <text evidence="11">Belongs to the glycosyltransferase 51 family.</text>
</comment>
<dbReference type="GO" id="GO:0008360">
    <property type="term" value="P:regulation of cell shape"/>
    <property type="evidence" value="ECO:0007669"/>
    <property type="project" value="UniProtKB-KW"/>
</dbReference>
<proteinExistence type="inferred from homology"/>
<keyword evidence="14" id="KW-1185">Reference proteome</keyword>
<dbReference type="RefSeq" id="WP_094985442.1">
    <property type="nucleotide sequence ID" value="NZ_NHNI01000002.1"/>
</dbReference>
<feature type="transmembrane region" description="Helical" evidence="11">
    <location>
        <begin position="12"/>
        <end position="35"/>
    </location>
</feature>
<dbReference type="STRING" id="1209072.GCA_000766945_04133"/>
<organism evidence="13 14">
    <name type="scientific">Cellvibrio mixtus</name>
    <dbReference type="NCBI Taxonomy" id="39650"/>
    <lineage>
        <taxon>Bacteria</taxon>
        <taxon>Pseudomonadati</taxon>
        <taxon>Pseudomonadota</taxon>
        <taxon>Gammaproteobacteria</taxon>
        <taxon>Cellvibrionales</taxon>
        <taxon>Cellvibrionaceae</taxon>
        <taxon>Cellvibrio</taxon>
    </lineage>
</organism>
<evidence type="ECO:0000256" key="9">
    <source>
        <dbReference type="ARBA" id="ARBA00023136"/>
    </source>
</evidence>
<evidence type="ECO:0000256" key="11">
    <source>
        <dbReference type="HAMAP-Rule" id="MF_00766"/>
    </source>
</evidence>
<sequence>MKKFWRITRFSLKWLLLLILAYQLWIVAHLVFWKWSNPTETRFMSLRLDEMRTQNPKAELKYQWVDYQHISAHLKRAVVAAEDDRFMQHHGFDMRGIEQALKKNQRKGASVAGGSSITQQLAKNLFLSPSRSYVRKAQEAVIALMIEFLWDKRRILEVYLNVVEWGNGVFGAEAAARHYYRVPASQIGPSAAARMAVMLPNPRQYEKAMPAWVVRHASRVQARMRHSQIP</sequence>
<accession>A0A266Q3B4</accession>
<protein>
    <recommendedName>
        <fullName evidence="11">Biosynthetic peptidoglycan transglycosylase</fullName>
        <ecNumber evidence="11">2.4.99.28</ecNumber>
    </recommendedName>
    <alternativeName>
        <fullName evidence="11">Glycan polymerase</fullName>
    </alternativeName>
    <alternativeName>
        <fullName evidence="11">Peptidoglycan glycosyltransferase MtgA</fullName>
        <shortName evidence="11">PGT</shortName>
    </alternativeName>
</protein>
<evidence type="ECO:0000313" key="13">
    <source>
        <dbReference type="EMBL" id="OZY84335.1"/>
    </source>
</evidence>
<dbReference type="GO" id="GO:0016763">
    <property type="term" value="F:pentosyltransferase activity"/>
    <property type="evidence" value="ECO:0007669"/>
    <property type="project" value="InterPro"/>
</dbReference>
<evidence type="ECO:0000256" key="6">
    <source>
        <dbReference type="ARBA" id="ARBA00022960"/>
    </source>
</evidence>
<dbReference type="Pfam" id="PF00912">
    <property type="entry name" value="Transgly"/>
    <property type="match status" value="1"/>
</dbReference>
<comment type="pathway">
    <text evidence="11">Cell wall biogenesis; peptidoglycan biosynthesis.</text>
</comment>
<dbReference type="InterPro" id="IPR023346">
    <property type="entry name" value="Lysozyme-like_dom_sf"/>
</dbReference>
<dbReference type="GO" id="GO:0009274">
    <property type="term" value="C:peptidoglycan-based cell wall"/>
    <property type="evidence" value="ECO:0007669"/>
    <property type="project" value="InterPro"/>
</dbReference>
<feature type="domain" description="Glycosyl transferase family 51" evidence="12">
    <location>
        <begin position="58"/>
        <end position="224"/>
    </location>
</feature>
<evidence type="ECO:0000256" key="7">
    <source>
        <dbReference type="ARBA" id="ARBA00022984"/>
    </source>
</evidence>
<keyword evidence="8 11" id="KW-1133">Transmembrane helix</keyword>
<name>A0A266Q3B4_9GAMM</name>
<keyword evidence="6 11" id="KW-0133">Cell shape</keyword>
<keyword evidence="10 11" id="KW-0961">Cell wall biogenesis/degradation</keyword>
<dbReference type="EMBL" id="NHNI01000002">
    <property type="protein sequence ID" value="OZY84335.1"/>
    <property type="molecule type" value="Genomic_DNA"/>
</dbReference>
<keyword evidence="3 11" id="KW-0328">Glycosyltransferase</keyword>
<dbReference type="GO" id="GO:0008955">
    <property type="term" value="F:peptidoglycan glycosyltransferase activity"/>
    <property type="evidence" value="ECO:0007669"/>
    <property type="project" value="UniProtKB-UniRule"/>
</dbReference>
<evidence type="ECO:0000256" key="8">
    <source>
        <dbReference type="ARBA" id="ARBA00022989"/>
    </source>
</evidence>
<comment type="caution">
    <text evidence="13">The sequence shown here is derived from an EMBL/GenBank/DDBJ whole genome shotgun (WGS) entry which is preliminary data.</text>
</comment>
<comment type="catalytic activity">
    <reaction evidence="11">
        <text>[GlcNAc-(1-&gt;4)-Mur2Ac(oyl-L-Ala-gamma-D-Glu-L-Lys-D-Ala-D-Ala)](n)-di-trans,octa-cis-undecaprenyl diphosphate + beta-D-GlcNAc-(1-&gt;4)-Mur2Ac(oyl-L-Ala-gamma-D-Glu-L-Lys-D-Ala-D-Ala)-di-trans,octa-cis-undecaprenyl diphosphate = [GlcNAc-(1-&gt;4)-Mur2Ac(oyl-L-Ala-gamma-D-Glu-L-Lys-D-Ala-D-Ala)](n+1)-di-trans,octa-cis-undecaprenyl diphosphate + di-trans,octa-cis-undecaprenyl diphosphate + H(+)</text>
        <dbReference type="Rhea" id="RHEA:23708"/>
        <dbReference type="Rhea" id="RHEA-COMP:9602"/>
        <dbReference type="Rhea" id="RHEA-COMP:9603"/>
        <dbReference type="ChEBI" id="CHEBI:15378"/>
        <dbReference type="ChEBI" id="CHEBI:58405"/>
        <dbReference type="ChEBI" id="CHEBI:60033"/>
        <dbReference type="ChEBI" id="CHEBI:78435"/>
        <dbReference type="EC" id="2.4.99.28"/>
    </reaction>
</comment>
<dbReference type="EC" id="2.4.99.28" evidence="11"/>
<dbReference type="GO" id="GO:0071555">
    <property type="term" value="P:cell wall organization"/>
    <property type="evidence" value="ECO:0007669"/>
    <property type="project" value="UniProtKB-KW"/>
</dbReference>
<dbReference type="PANTHER" id="PTHR30400">
    <property type="entry name" value="MONOFUNCTIONAL BIOSYNTHETIC PEPTIDOGLYCAN TRANSGLYCOSYLASE"/>
    <property type="match status" value="1"/>
</dbReference>
<dbReference type="InterPro" id="IPR001264">
    <property type="entry name" value="Glyco_trans_51"/>
</dbReference>
<dbReference type="NCBIfam" id="TIGR02070">
    <property type="entry name" value="mono_pep_trsgly"/>
    <property type="match status" value="1"/>
</dbReference>
<reference evidence="14" key="1">
    <citation type="submission" date="2017-05" db="EMBL/GenBank/DDBJ databases">
        <authorList>
            <person name="Barney B.M."/>
        </authorList>
    </citation>
    <scope>NUCLEOTIDE SEQUENCE [LARGE SCALE GENOMIC DNA]</scope>
    <source>
        <strain evidence="14">PSBB022</strain>
    </source>
</reference>
<dbReference type="AlphaFoldDB" id="A0A266Q3B4"/>
<dbReference type="HAMAP" id="MF_00766">
    <property type="entry name" value="PGT_MtgA"/>
    <property type="match status" value="1"/>
</dbReference>
<dbReference type="Proteomes" id="UP000216101">
    <property type="component" value="Unassembled WGS sequence"/>
</dbReference>
<keyword evidence="4 11" id="KW-0808">Transferase</keyword>
<keyword evidence="2 11" id="KW-0997">Cell inner membrane</keyword>
<evidence type="ECO:0000256" key="3">
    <source>
        <dbReference type="ARBA" id="ARBA00022676"/>
    </source>
</evidence>
<evidence type="ECO:0000256" key="4">
    <source>
        <dbReference type="ARBA" id="ARBA00022679"/>
    </source>
</evidence>
<keyword evidence="1 11" id="KW-1003">Cell membrane</keyword>
<comment type="function">
    <text evidence="11">Peptidoglycan polymerase that catalyzes glycan chain elongation from lipid-linked precursors.</text>
</comment>
<dbReference type="UniPathway" id="UPA00219"/>
<evidence type="ECO:0000256" key="5">
    <source>
        <dbReference type="ARBA" id="ARBA00022692"/>
    </source>
</evidence>
<evidence type="ECO:0000256" key="10">
    <source>
        <dbReference type="ARBA" id="ARBA00023316"/>
    </source>
</evidence>
<dbReference type="PANTHER" id="PTHR30400:SF0">
    <property type="entry name" value="BIOSYNTHETIC PEPTIDOGLYCAN TRANSGLYCOSYLASE"/>
    <property type="match status" value="1"/>
</dbReference>
<dbReference type="InterPro" id="IPR036950">
    <property type="entry name" value="PBP_transglycosylase"/>
</dbReference>
<evidence type="ECO:0000256" key="1">
    <source>
        <dbReference type="ARBA" id="ARBA00022475"/>
    </source>
</evidence>
<evidence type="ECO:0000313" key="14">
    <source>
        <dbReference type="Proteomes" id="UP000216101"/>
    </source>
</evidence>
<dbReference type="SUPFAM" id="SSF53955">
    <property type="entry name" value="Lysozyme-like"/>
    <property type="match status" value="1"/>
</dbReference>
<evidence type="ECO:0000256" key="2">
    <source>
        <dbReference type="ARBA" id="ARBA00022519"/>
    </source>
</evidence>
<keyword evidence="7 11" id="KW-0573">Peptidoglycan synthesis</keyword>
<gene>
    <name evidence="11" type="primary">mtgA</name>
    <name evidence="13" type="ORF">CBP51_14065</name>
</gene>
<dbReference type="GO" id="GO:0009252">
    <property type="term" value="P:peptidoglycan biosynthetic process"/>
    <property type="evidence" value="ECO:0007669"/>
    <property type="project" value="UniProtKB-UniRule"/>
</dbReference>
<comment type="subcellular location">
    <subcellularLocation>
        <location evidence="11">Cell inner membrane</location>
        <topology evidence="11">Single-pass membrane protein</topology>
    </subcellularLocation>
</comment>
<keyword evidence="9 11" id="KW-0472">Membrane</keyword>
<dbReference type="Gene3D" id="1.10.3810.10">
    <property type="entry name" value="Biosynthetic peptidoglycan transglycosylase-like"/>
    <property type="match status" value="1"/>
</dbReference>
<keyword evidence="5 11" id="KW-0812">Transmembrane</keyword>
<dbReference type="InterPro" id="IPR011812">
    <property type="entry name" value="Pep_trsgly"/>
</dbReference>